<dbReference type="Pfam" id="PF11721">
    <property type="entry name" value="Malectin"/>
    <property type="match status" value="1"/>
</dbReference>
<dbReference type="InterPro" id="IPR006103">
    <property type="entry name" value="Glyco_hydro_2_cat"/>
</dbReference>
<dbReference type="SUPFAM" id="SSF49303">
    <property type="entry name" value="beta-Galactosidase/glucuronidase domain"/>
    <property type="match status" value="1"/>
</dbReference>
<dbReference type="EMBL" id="VTAV01000001">
    <property type="protein sequence ID" value="TYR37976.1"/>
    <property type="molecule type" value="Genomic_DNA"/>
</dbReference>
<dbReference type="GO" id="GO:0004553">
    <property type="term" value="F:hydrolase activity, hydrolyzing O-glycosyl compounds"/>
    <property type="evidence" value="ECO:0007669"/>
    <property type="project" value="InterPro"/>
</dbReference>
<dbReference type="Gene3D" id="3.20.20.80">
    <property type="entry name" value="Glycosidases"/>
    <property type="match status" value="1"/>
</dbReference>
<dbReference type="PRINTS" id="PR00132">
    <property type="entry name" value="GLHYDRLASE2"/>
</dbReference>
<reference evidence="10 11" key="1">
    <citation type="submission" date="2019-08" db="EMBL/GenBank/DDBJ databases">
        <title>Phlebobacter frassis gen. nov. sp. nov., a new member of family Sphingobacteriaceae isolated from sand fly rearing media.</title>
        <authorList>
            <person name="Kakumanu M.L."/>
            <person name="Marayati B.F."/>
            <person name="Wada-Katsumata A."/>
            <person name="Wasserberg G."/>
            <person name="Schal C."/>
            <person name="Apperson C.S."/>
            <person name="Ponnusamy L."/>
        </authorList>
    </citation>
    <scope>NUCLEOTIDE SEQUENCE [LARGE SCALE GENOMIC DNA]</scope>
    <source>
        <strain evidence="10 11">SSI9</strain>
    </source>
</reference>
<dbReference type="InterPro" id="IPR051913">
    <property type="entry name" value="GH2_Domain-Containing"/>
</dbReference>
<proteinExistence type="inferred from homology"/>
<dbReference type="PANTHER" id="PTHR42732">
    <property type="entry name" value="BETA-GALACTOSIDASE"/>
    <property type="match status" value="1"/>
</dbReference>
<evidence type="ECO:0000259" key="9">
    <source>
        <dbReference type="Pfam" id="PF16355"/>
    </source>
</evidence>
<evidence type="ECO:0000256" key="1">
    <source>
        <dbReference type="ARBA" id="ARBA00007401"/>
    </source>
</evidence>
<evidence type="ECO:0000259" key="7">
    <source>
        <dbReference type="Pfam" id="PF02837"/>
    </source>
</evidence>
<dbReference type="Gene3D" id="2.60.120.430">
    <property type="entry name" value="Galactose-binding lectin"/>
    <property type="match status" value="1"/>
</dbReference>
<dbReference type="GO" id="GO:0005975">
    <property type="term" value="P:carbohydrate metabolic process"/>
    <property type="evidence" value="ECO:0007669"/>
    <property type="project" value="InterPro"/>
</dbReference>
<dbReference type="SUPFAM" id="SSF49785">
    <property type="entry name" value="Galactose-binding domain-like"/>
    <property type="match status" value="2"/>
</dbReference>
<feature type="domain" description="Glycoside hydrolase family 2 immunoglobulin-like beta-sandwich" evidence="5">
    <location>
        <begin position="212"/>
        <end position="310"/>
    </location>
</feature>
<dbReference type="InterPro" id="IPR006101">
    <property type="entry name" value="Glyco_hydro_2"/>
</dbReference>
<dbReference type="InterPro" id="IPR021720">
    <property type="entry name" value="Malectin_dom"/>
</dbReference>
<dbReference type="InterPro" id="IPR013783">
    <property type="entry name" value="Ig-like_fold"/>
</dbReference>
<keyword evidence="4" id="KW-0732">Signal</keyword>
<feature type="domain" description="DUF4982" evidence="9">
    <location>
        <begin position="633"/>
        <end position="683"/>
    </location>
</feature>
<dbReference type="RefSeq" id="WP_148917441.1">
    <property type="nucleotide sequence ID" value="NZ_VTAV01000001.1"/>
</dbReference>
<dbReference type="InterPro" id="IPR017853">
    <property type="entry name" value="GH"/>
</dbReference>
<dbReference type="SUPFAM" id="SSF51445">
    <property type="entry name" value="(Trans)glycosidases"/>
    <property type="match status" value="1"/>
</dbReference>
<dbReference type="InterPro" id="IPR006102">
    <property type="entry name" value="Ig-like_GH2"/>
</dbReference>
<evidence type="ECO:0000259" key="5">
    <source>
        <dbReference type="Pfam" id="PF00703"/>
    </source>
</evidence>
<evidence type="ECO:0000313" key="10">
    <source>
        <dbReference type="EMBL" id="TYR37976.1"/>
    </source>
</evidence>
<keyword evidence="11" id="KW-1185">Reference proteome</keyword>
<organism evidence="10 11">
    <name type="scientific">Sphingobacterium phlebotomi</name>
    <dbReference type="NCBI Taxonomy" id="2605433"/>
    <lineage>
        <taxon>Bacteria</taxon>
        <taxon>Pseudomonadati</taxon>
        <taxon>Bacteroidota</taxon>
        <taxon>Sphingobacteriia</taxon>
        <taxon>Sphingobacteriales</taxon>
        <taxon>Sphingobacteriaceae</taxon>
        <taxon>Sphingobacterium</taxon>
    </lineage>
</organism>
<protein>
    <submittedName>
        <fullName evidence="10">Glycoside hydrolase family 2</fullName>
    </submittedName>
</protein>
<dbReference type="InterPro" id="IPR008979">
    <property type="entry name" value="Galactose-bd-like_sf"/>
</dbReference>
<dbReference type="AlphaFoldDB" id="A0A5D4HB01"/>
<dbReference type="PANTHER" id="PTHR42732:SF1">
    <property type="entry name" value="BETA-MANNOSIDASE"/>
    <property type="match status" value="1"/>
</dbReference>
<dbReference type="InterPro" id="IPR006104">
    <property type="entry name" value="Glyco_hydro_2_N"/>
</dbReference>
<dbReference type="Gene3D" id="2.60.40.10">
    <property type="entry name" value="Immunoglobulins"/>
    <property type="match status" value="2"/>
</dbReference>
<sequence>MRKIVSGISFFLIFFTTVFAQEPRQTLALDEGWQTIMDERDSSRYQGFEQASFVEAGDWKSVDVPHNWDQYGGYRRLLRGNQFGHAWYRKEFTVEQKPEGKRFYVFFEGVGSYATVWLNGQQVGYHAGGRTTFTLDVTDAIYADGRPNLLAVRADHPTLIRDLPWVDGGGSAERGFSEGSQPMGIFRPVSLIVKNEVNIAPFGVHYWNDETADETGADIQQTVEIQNASAKARRLTIVTHIRDANGKKVQSSKDMQQIDPQTTNTFKLSALHVAKPILWSTEHPYLYTIETIVQEGRRVLDRVETRYGIRSIRWPKGLKPIGTNQLLVNGKPVFIHGIAEYEHKLGGSHAFTAEEIAARVRDMKALGFNSFRDAHQPHNLRYQQFWDQNGILLWTQMAAHIWFDNEAFRTNFKNLLRDWVKERRNSPSVFLWGIENESTLPEDFARECMEIIRSLDPTASIQRLVTTCNGGDGTDWDVPQNWTGTYGGDHHTYGEDLKRQLLIGEYGAWRTLELHTEPPYLPNHPVYSEARFTEILETKLRLADSVKDEAIGHYQWLWNSHDNPGRIQGGEGLRDLDKIGPVNYKGLLTPWGEPTDAYYMYRAHYSDKKNDPMVHIASHTWPNRWLEPGVKDAIRIFSNCEEVELFNDLENVSLGVQKYPGFGRPFEFNGVDVQYNVLYAEGRNGGKTVVRDTIILFNMPQSPNFEKMRDVSSTLLKGDADAHYLYRVNSGGPAYTDVFDQDWLADQLYTMEAGWGSISWADNFDDISSTFASQRRIFDPIKGVADWSLFQTFRYGLDQLAYRFDVPDGTYHVELYFAEPWVGGAGLKDGTAMRLFDVAINGIVQEKDLDIWKEVGHDSALKRVYEVKVQGGQLKVHFPHVAAGQAVIQAIAIASSGEAQSENEKKFTHFNVEVEAGTSPEIERWMDIGQTYDTVQQLSFHKLPGYLYGADYFARSGSREDLSLAFRHSTNFYLLTNEEPAGYEFMGDSVMNNKGTHYQIYRKVLDAGEIVQVPKETVADLVVFQQQSGLQPAFDLKESVSYKANEASNYENMRKINFQKNDRLQYTDNDGWMEFEIKVGVADVYALMLKYHNASQETREATIELLTMDDVVLKPAQKVRLEPTREGKWNYIDTDTGTMINAGTYRVRVTSIDAKGIYIDTVDIK</sequence>
<name>A0A5D4HB01_9SPHI</name>
<evidence type="ECO:0000259" key="6">
    <source>
        <dbReference type="Pfam" id="PF02836"/>
    </source>
</evidence>
<dbReference type="Pfam" id="PF02837">
    <property type="entry name" value="Glyco_hydro_2_N"/>
    <property type="match status" value="1"/>
</dbReference>
<dbReference type="Proteomes" id="UP000322362">
    <property type="component" value="Unassembled WGS sequence"/>
</dbReference>
<evidence type="ECO:0000313" key="11">
    <source>
        <dbReference type="Proteomes" id="UP000322362"/>
    </source>
</evidence>
<dbReference type="Gene3D" id="2.60.120.260">
    <property type="entry name" value="Galactose-binding domain-like"/>
    <property type="match status" value="2"/>
</dbReference>
<feature type="domain" description="Glycoside hydrolase family 2 catalytic" evidence="6">
    <location>
        <begin position="323"/>
        <end position="462"/>
    </location>
</feature>
<comment type="caution">
    <text evidence="10">The sequence shown here is derived from an EMBL/GenBank/DDBJ whole genome shotgun (WGS) entry which is preliminary data.</text>
</comment>
<dbReference type="Pfam" id="PF00703">
    <property type="entry name" value="Glyco_hydro_2"/>
    <property type="match status" value="1"/>
</dbReference>
<comment type="similarity">
    <text evidence="1">Belongs to the glycosyl hydrolase 2 family.</text>
</comment>
<dbReference type="InterPro" id="IPR032311">
    <property type="entry name" value="DUF4982"/>
</dbReference>
<dbReference type="Pfam" id="PF16355">
    <property type="entry name" value="DUF4982"/>
    <property type="match status" value="1"/>
</dbReference>
<feature type="chain" id="PRO_5022852580" evidence="4">
    <location>
        <begin position="21"/>
        <end position="1165"/>
    </location>
</feature>
<dbReference type="InterPro" id="IPR036156">
    <property type="entry name" value="Beta-gal/glucu_dom_sf"/>
</dbReference>
<evidence type="ECO:0000259" key="8">
    <source>
        <dbReference type="Pfam" id="PF11721"/>
    </source>
</evidence>
<feature type="signal peptide" evidence="4">
    <location>
        <begin position="1"/>
        <end position="20"/>
    </location>
</feature>
<keyword evidence="2 10" id="KW-0378">Hydrolase</keyword>
<evidence type="ECO:0000256" key="4">
    <source>
        <dbReference type="SAM" id="SignalP"/>
    </source>
</evidence>
<dbReference type="Pfam" id="PF02836">
    <property type="entry name" value="Glyco_hydro_2_C"/>
    <property type="match status" value="1"/>
</dbReference>
<evidence type="ECO:0000256" key="3">
    <source>
        <dbReference type="ARBA" id="ARBA00023295"/>
    </source>
</evidence>
<evidence type="ECO:0000256" key="2">
    <source>
        <dbReference type="ARBA" id="ARBA00022801"/>
    </source>
</evidence>
<feature type="domain" description="Glycosyl hydrolases family 2 sugar binding" evidence="7">
    <location>
        <begin position="83"/>
        <end position="192"/>
    </location>
</feature>
<keyword evidence="3" id="KW-0326">Glycosidase</keyword>
<gene>
    <name evidence="10" type="ORF">FXV77_01450</name>
</gene>
<accession>A0A5D4HB01</accession>
<feature type="domain" description="Malectin" evidence="8">
    <location>
        <begin position="725"/>
        <end position="891"/>
    </location>
</feature>